<reference evidence="3 4" key="1">
    <citation type="journal article" date="2019" name="Genome Biol. Evol.">
        <title>Insights into the evolution of the New World diploid cottons (Gossypium, subgenus Houzingenia) based on genome sequencing.</title>
        <authorList>
            <person name="Grover C.E."/>
            <person name="Arick M.A. 2nd"/>
            <person name="Thrash A."/>
            <person name="Conover J.L."/>
            <person name="Sanders W.S."/>
            <person name="Peterson D.G."/>
            <person name="Frelichowski J.E."/>
            <person name="Scheffler J.A."/>
            <person name="Scheffler B.E."/>
            <person name="Wendel J.F."/>
        </authorList>
    </citation>
    <scope>NUCLEOTIDE SEQUENCE [LARGE SCALE GENOMIC DNA]</scope>
    <source>
        <strain evidence="3">6</strain>
        <tissue evidence="3">Leaf</tissue>
    </source>
</reference>
<evidence type="ECO:0000313" key="4">
    <source>
        <dbReference type="Proteomes" id="UP000593575"/>
    </source>
</evidence>
<dbReference type="Proteomes" id="UP000593575">
    <property type="component" value="Unassembled WGS sequence"/>
</dbReference>
<evidence type="ECO:0000256" key="1">
    <source>
        <dbReference type="SAM" id="MobiDB-lite"/>
    </source>
</evidence>
<dbReference type="Pfam" id="PF11255">
    <property type="entry name" value="DUF3054"/>
    <property type="match status" value="1"/>
</dbReference>
<evidence type="ECO:0000256" key="2">
    <source>
        <dbReference type="SAM" id="Phobius"/>
    </source>
</evidence>
<feature type="compositionally biased region" description="Pro residues" evidence="1">
    <location>
        <begin position="67"/>
        <end position="76"/>
    </location>
</feature>
<keyword evidence="2" id="KW-1133">Transmembrane helix</keyword>
<dbReference type="InterPro" id="IPR021414">
    <property type="entry name" value="DUF3054"/>
</dbReference>
<comment type="caution">
    <text evidence="3">The sequence shown here is derived from an EMBL/GenBank/DDBJ whole genome shotgun (WGS) entry which is preliminary data.</text>
</comment>
<keyword evidence="4" id="KW-1185">Reference proteome</keyword>
<feature type="non-terminal residue" evidence="3">
    <location>
        <position position="305"/>
    </location>
</feature>
<keyword evidence="2" id="KW-0472">Membrane</keyword>
<dbReference type="PANTHER" id="PTHR35283">
    <property type="entry name" value="T12C22.21 PROTEIN"/>
    <property type="match status" value="1"/>
</dbReference>
<organism evidence="3 4">
    <name type="scientific">Gossypium armourianum</name>
    <dbReference type="NCBI Taxonomy" id="34283"/>
    <lineage>
        <taxon>Eukaryota</taxon>
        <taxon>Viridiplantae</taxon>
        <taxon>Streptophyta</taxon>
        <taxon>Embryophyta</taxon>
        <taxon>Tracheophyta</taxon>
        <taxon>Spermatophyta</taxon>
        <taxon>Magnoliopsida</taxon>
        <taxon>eudicotyledons</taxon>
        <taxon>Gunneridae</taxon>
        <taxon>Pentapetalae</taxon>
        <taxon>rosids</taxon>
        <taxon>malvids</taxon>
        <taxon>Malvales</taxon>
        <taxon>Malvaceae</taxon>
        <taxon>Malvoideae</taxon>
        <taxon>Gossypium</taxon>
    </lineage>
</organism>
<dbReference type="AlphaFoldDB" id="A0A7J9JWK7"/>
<dbReference type="EMBL" id="JABFAE010000010">
    <property type="protein sequence ID" value="MBA0838564.1"/>
    <property type="molecule type" value="Genomic_DNA"/>
</dbReference>
<feature type="region of interest" description="Disordered" evidence="1">
    <location>
        <begin position="58"/>
        <end position="83"/>
    </location>
</feature>
<keyword evidence="2" id="KW-0812">Transmembrane</keyword>
<dbReference type="PANTHER" id="PTHR35283:SF3">
    <property type="entry name" value="T12C22.21 PROTEIN"/>
    <property type="match status" value="1"/>
</dbReference>
<sequence>MFLISCPSGALSAKKCSLKFTVPIQPSISNSSIHKRPKFIPSRNSRKPLQITLAKAEGGLDSAPKQSSPPPPPSPSPFNNGDDTVFVGQDDVPLEGVIQFEKPSSSSSRLSKWGRVALLAGGDVLALLLFSAIGRYNHGLPIFAMDTIRTADPFLAEEMGSSLIKGVMSGPRHCIKTYIVGWFLSAYFLGGYSEDGRGANGLSQALIAAAKSWGLGIPLGLIIRAATSGHVPPYAFVLVTMGSTSVLLIGWRALIVSIFPDDTKKKNDVYRRGSPFELFEVCELFLAHIIGTKMVIPDNHHEVDP</sequence>
<accession>A0A7J9JWK7</accession>
<proteinExistence type="predicted"/>
<name>A0A7J9JWK7_9ROSI</name>
<gene>
    <name evidence="3" type="ORF">Goarm_004373</name>
</gene>
<feature type="transmembrane region" description="Helical" evidence="2">
    <location>
        <begin position="233"/>
        <end position="255"/>
    </location>
</feature>
<evidence type="ECO:0000313" key="3">
    <source>
        <dbReference type="EMBL" id="MBA0838564.1"/>
    </source>
</evidence>
<protein>
    <recommendedName>
        <fullName evidence="5">Transmembrane protein</fullName>
    </recommendedName>
</protein>
<evidence type="ECO:0008006" key="5">
    <source>
        <dbReference type="Google" id="ProtNLM"/>
    </source>
</evidence>